<evidence type="ECO:0000313" key="1">
    <source>
        <dbReference type="EMBL" id="KAH3851264.1"/>
    </source>
</evidence>
<sequence>MLSDSLPDRQGTCKRLPYFMRRAKTFWATSADSQTLCNSVRQSLTPSKTVWKSPAGARAVLAPSQTV</sequence>
<evidence type="ECO:0000313" key="2">
    <source>
        <dbReference type="Proteomes" id="UP000828390"/>
    </source>
</evidence>
<organism evidence="1 2">
    <name type="scientific">Dreissena polymorpha</name>
    <name type="common">Zebra mussel</name>
    <name type="synonym">Mytilus polymorpha</name>
    <dbReference type="NCBI Taxonomy" id="45954"/>
    <lineage>
        <taxon>Eukaryota</taxon>
        <taxon>Metazoa</taxon>
        <taxon>Spiralia</taxon>
        <taxon>Lophotrochozoa</taxon>
        <taxon>Mollusca</taxon>
        <taxon>Bivalvia</taxon>
        <taxon>Autobranchia</taxon>
        <taxon>Heteroconchia</taxon>
        <taxon>Euheterodonta</taxon>
        <taxon>Imparidentia</taxon>
        <taxon>Neoheterodontei</taxon>
        <taxon>Myida</taxon>
        <taxon>Dreissenoidea</taxon>
        <taxon>Dreissenidae</taxon>
        <taxon>Dreissena</taxon>
    </lineage>
</organism>
<name>A0A9D4R1A4_DREPO</name>
<accession>A0A9D4R1A4</accession>
<proteinExistence type="predicted"/>
<dbReference type="Proteomes" id="UP000828390">
    <property type="component" value="Unassembled WGS sequence"/>
</dbReference>
<dbReference type="EMBL" id="JAIWYP010000003">
    <property type="protein sequence ID" value="KAH3851264.1"/>
    <property type="molecule type" value="Genomic_DNA"/>
</dbReference>
<reference evidence="1" key="1">
    <citation type="journal article" date="2019" name="bioRxiv">
        <title>The Genome of the Zebra Mussel, Dreissena polymorpha: A Resource for Invasive Species Research.</title>
        <authorList>
            <person name="McCartney M.A."/>
            <person name="Auch B."/>
            <person name="Kono T."/>
            <person name="Mallez S."/>
            <person name="Zhang Y."/>
            <person name="Obille A."/>
            <person name="Becker A."/>
            <person name="Abrahante J.E."/>
            <person name="Garbe J."/>
            <person name="Badalamenti J.P."/>
            <person name="Herman A."/>
            <person name="Mangelson H."/>
            <person name="Liachko I."/>
            <person name="Sullivan S."/>
            <person name="Sone E.D."/>
            <person name="Koren S."/>
            <person name="Silverstein K.A.T."/>
            <person name="Beckman K.B."/>
            <person name="Gohl D.M."/>
        </authorList>
    </citation>
    <scope>NUCLEOTIDE SEQUENCE</scope>
    <source>
        <strain evidence="1">Duluth1</strain>
        <tissue evidence="1">Whole animal</tissue>
    </source>
</reference>
<dbReference type="AlphaFoldDB" id="A0A9D4R1A4"/>
<comment type="caution">
    <text evidence="1">The sequence shown here is derived from an EMBL/GenBank/DDBJ whole genome shotgun (WGS) entry which is preliminary data.</text>
</comment>
<gene>
    <name evidence="1" type="ORF">DPMN_093744</name>
</gene>
<keyword evidence="2" id="KW-1185">Reference proteome</keyword>
<protein>
    <submittedName>
        <fullName evidence="1">Uncharacterized protein</fullName>
    </submittedName>
</protein>
<reference evidence="1" key="2">
    <citation type="submission" date="2020-11" db="EMBL/GenBank/DDBJ databases">
        <authorList>
            <person name="McCartney M.A."/>
            <person name="Auch B."/>
            <person name="Kono T."/>
            <person name="Mallez S."/>
            <person name="Becker A."/>
            <person name="Gohl D.M."/>
            <person name="Silverstein K.A.T."/>
            <person name="Koren S."/>
            <person name="Bechman K.B."/>
            <person name="Herman A."/>
            <person name="Abrahante J.E."/>
            <person name="Garbe J."/>
        </authorList>
    </citation>
    <scope>NUCLEOTIDE SEQUENCE</scope>
    <source>
        <strain evidence="1">Duluth1</strain>
        <tissue evidence="1">Whole animal</tissue>
    </source>
</reference>